<comment type="caution">
    <text evidence="3">The sequence shown here is derived from an EMBL/GenBank/DDBJ whole genome shotgun (WGS) entry which is preliminary data.</text>
</comment>
<dbReference type="PANTHER" id="PTHR42109:SF2">
    <property type="entry name" value="INTEGRAL MEMBRANE PROTEIN"/>
    <property type="match status" value="1"/>
</dbReference>
<evidence type="ECO:0000256" key="1">
    <source>
        <dbReference type="SAM" id="Phobius"/>
    </source>
</evidence>
<dbReference type="PANTHER" id="PTHR42109">
    <property type="entry name" value="UNPLACED GENOMIC SCAFFOLD UM_SCAF_CONTIG_1.265, WHOLE GENOME SHOTGUN SEQUENCE"/>
    <property type="match status" value="1"/>
</dbReference>
<evidence type="ECO:0000259" key="2">
    <source>
        <dbReference type="Pfam" id="PF24800"/>
    </source>
</evidence>
<keyword evidence="1" id="KW-0472">Membrane</keyword>
<feature type="domain" description="DUF7702" evidence="2">
    <location>
        <begin position="5"/>
        <end position="243"/>
    </location>
</feature>
<keyword evidence="1" id="KW-0812">Transmembrane</keyword>
<evidence type="ECO:0000313" key="4">
    <source>
        <dbReference type="Proteomes" id="UP001521222"/>
    </source>
</evidence>
<dbReference type="EMBL" id="JAKIXB020000024">
    <property type="protein sequence ID" value="KAL1598148.1"/>
    <property type="molecule type" value="Genomic_DNA"/>
</dbReference>
<reference evidence="3 4" key="1">
    <citation type="submission" date="2024-02" db="EMBL/GenBank/DDBJ databases">
        <title>De novo assembly and annotation of 12 fungi associated with fruit tree decline syndrome in Ontario, Canada.</title>
        <authorList>
            <person name="Sulman M."/>
            <person name="Ellouze W."/>
            <person name="Ilyukhin E."/>
        </authorList>
    </citation>
    <scope>NUCLEOTIDE SEQUENCE [LARGE SCALE GENOMIC DNA]</scope>
    <source>
        <strain evidence="3 4">M97-236</strain>
    </source>
</reference>
<dbReference type="Pfam" id="PF24800">
    <property type="entry name" value="DUF7702"/>
    <property type="match status" value="1"/>
</dbReference>
<feature type="transmembrane region" description="Helical" evidence="1">
    <location>
        <begin position="180"/>
        <end position="200"/>
    </location>
</feature>
<organism evidence="3 4">
    <name type="scientific">Nothophoma quercina</name>
    <dbReference type="NCBI Taxonomy" id="749835"/>
    <lineage>
        <taxon>Eukaryota</taxon>
        <taxon>Fungi</taxon>
        <taxon>Dikarya</taxon>
        <taxon>Ascomycota</taxon>
        <taxon>Pezizomycotina</taxon>
        <taxon>Dothideomycetes</taxon>
        <taxon>Pleosporomycetidae</taxon>
        <taxon>Pleosporales</taxon>
        <taxon>Pleosporineae</taxon>
        <taxon>Didymellaceae</taxon>
        <taxon>Nothophoma</taxon>
    </lineage>
</organism>
<feature type="transmembrane region" description="Helical" evidence="1">
    <location>
        <begin position="70"/>
        <end position="90"/>
    </location>
</feature>
<feature type="transmembrane region" description="Helical" evidence="1">
    <location>
        <begin position="149"/>
        <end position="168"/>
    </location>
</feature>
<keyword evidence="1" id="KW-1133">Transmembrane helix</keyword>
<feature type="transmembrane region" description="Helical" evidence="1">
    <location>
        <begin position="12"/>
        <end position="29"/>
    </location>
</feature>
<dbReference type="Proteomes" id="UP001521222">
    <property type="component" value="Unassembled WGS sequence"/>
</dbReference>
<proteinExistence type="predicted"/>
<keyword evidence="4" id="KW-1185">Reference proteome</keyword>
<protein>
    <recommendedName>
        <fullName evidence="2">DUF7702 domain-containing protein</fullName>
    </recommendedName>
</protein>
<feature type="transmembrane region" description="Helical" evidence="1">
    <location>
        <begin position="110"/>
        <end position="129"/>
    </location>
</feature>
<gene>
    <name evidence="3" type="ORF">SLS59_007158</name>
</gene>
<dbReference type="InterPro" id="IPR056119">
    <property type="entry name" value="DUF7702"/>
</dbReference>
<feature type="transmembrane region" description="Helical" evidence="1">
    <location>
        <begin position="220"/>
        <end position="241"/>
    </location>
</feature>
<evidence type="ECO:0000313" key="3">
    <source>
        <dbReference type="EMBL" id="KAL1598148.1"/>
    </source>
</evidence>
<feature type="transmembrane region" description="Helical" evidence="1">
    <location>
        <begin position="38"/>
        <end position="58"/>
    </location>
</feature>
<name>A0ABR3R151_9PLEO</name>
<sequence length="299" mass="32386">MTWHARDSIALIELIFYIPFAGLTGYVCYKHGFGRSSGWLFTFILCIIRIIGGIMQFVSHNNPSAGLYQAIVILDSVGLSPLLLATLGLLSRFVDSINSASTPRFTIAHFRIMQTVLLVGMILAIVGGTSVTIDANGTYHTPATSKVGVILYIVGFAAIALLFLLSFPRMSIVPNKERRVPIAIAVALPFICVRLLYSVLSVFIHNHLFSIATGSVPIRVGMSVIEEFIVVTVYAVMGLLVDKLDAASKGPIASRPWSGKKKLRAHQAKYTPVDTEAQYTAGYPAAVPLSYPQSNGVGR</sequence>
<accession>A0ABR3R151</accession>